<dbReference type="EMBL" id="HBIC01061343">
    <property type="protein sequence ID" value="CAE0302637.1"/>
    <property type="molecule type" value="Transcribed_RNA"/>
</dbReference>
<accession>A0A7S3MG57</accession>
<sequence length="325" mass="34358">MVDIPLLFYFAFWYLGNYYYNIQNKNAAIAAGGEHFAMTLATGQLVVGVAYAVFLWVAPDARKAPKITVSDFITMIPAGVCTAGAHAASVFSLAAGGVAFGQIVKAAEPAFAAVVGTFVYGKKISVAKWLCLLPIIGGVCLAALKQDKDGSIELDFTMGGLIGALIANLFAAFKGAESHKLMSTPGLKERMGSVGNQFAIMMIISLLATVPVFIATEGHKFNEFVHLFQTNSKLSENLILAGLTFYGYNELATMTLTKISPVTNSVANTAKRVVVIVGSAIVFNESISGLKAIGCTICIAGVFLNSVIDDLLPKSKTGKPVDKTH</sequence>
<dbReference type="PANTHER" id="PTHR11132">
    <property type="entry name" value="SOLUTE CARRIER FAMILY 35"/>
    <property type="match status" value="1"/>
</dbReference>
<dbReference type="InterPro" id="IPR050186">
    <property type="entry name" value="TPT_transporter"/>
</dbReference>
<dbReference type="Pfam" id="PF03151">
    <property type="entry name" value="TPT"/>
    <property type="match status" value="1"/>
</dbReference>
<keyword evidence="3 5" id="KW-1133">Transmembrane helix</keyword>
<feature type="transmembrane region" description="Helical" evidence="5">
    <location>
        <begin position="156"/>
        <end position="173"/>
    </location>
</feature>
<keyword evidence="4 5" id="KW-0472">Membrane</keyword>
<protein>
    <recommendedName>
        <fullName evidence="6">Sugar phosphate transporter domain-containing protein</fullName>
    </recommendedName>
</protein>
<evidence type="ECO:0000256" key="1">
    <source>
        <dbReference type="ARBA" id="ARBA00004141"/>
    </source>
</evidence>
<dbReference type="GO" id="GO:0016020">
    <property type="term" value="C:membrane"/>
    <property type="evidence" value="ECO:0007669"/>
    <property type="project" value="UniProtKB-SubCell"/>
</dbReference>
<evidence type="ECO:0000259" key="6">
    <source>
        <dbReference type="Pfam" id="PF03151"/>
    </source>
</evidence>
<feature type="transmembrane region" description="Helical" evidence="5">
    <location>
        <begin position="36"/>
        <end position="58"/>
    </location>
</feature>
<feature type="domain" description="Sugar phosphate transporter" evidence="6">
    <location>
        <begin position="6"/>
        <end position="305"/>
    </location>
</feature>
<evidence type="ECO:0000313" key="7">
    <source>
        <dbReference type="EMBL" id="CAE0302637.1"/>
    </source>
</evidence>
<organism evidence="7">
    <name type="scientific">Spumella elongata</name>
    <dbReference type="NCBI Taxonomy" id="89044"/>
    <lineage>
        <taxon>Eukaryota</taxon>
        <taxon>Sar</taxon>
        <taxon>Stramenopiles</taxon>
        <taxon>Ochrophyta</taxon>
        <taxon>Chrysophyceae</taxon>
        <taxon>Chromulinales</taxon>
        <taxon>Chromulinaceae</taxon>
        <taxon>Spumella</taxon>
    </lineage>
</organism>
<name>A0A7S3MG57_9STRA</name>
<dbReference type="InterPro" id="IPR004853">
    <property type="entry name" value="Sugar_P_trans_dom"/>
</dbReference>
<evidence type="ECO:0000256" key="3">
    <source>
        <dbReference type="ARBA" id="ARBA00022989"/>
    </source>
</evidence>
<proteinExistence type="predicted"/>
<dbReference type="SUPFAM" id="SSF103481">
    <property type="entry name" value="Multidrug resistance efflux transporter EmrE"/>
    <property type="match status" value="2"/>
</dbReference>
<evidence type="ECO:0000256" key="2">
    <source>
        <dbReference type="ARBA" id="ARBA00022692"/>
    </source>
</evidence>
<keyword evidence="2 5" id="KW-0812">Transmembrane</keyword>
<gene>
    <name evidence="7" type="ORF">SELO1098_LOCUS31495</name>
</gene>
<dbReference type="AlphaFoldDB" id="A0A7S3MG57"/>
<comment type="subcellular location">
    <subcellularLocation>
        <location evidence="1">Membrane</location>
        <topology evidence="1">Multi-pass membrane protein</topology>
    </subcellularLocation>
</comment>
<feature type="transmembrane region" description="Helical" evidence="5">
    <location>
        <begin position="126"/>
        <end position="144"/>
    </location>
</feature>
<evidence type="ECO:0000256" key="5">
    <source>
        <dbReference type="SAM" id="Phobius"/>
    </source>
</evidence>
<dbReference type="InterPro" id="IPR037185">
    <property type="entry name" value="EmrE-like"/>
</dbReference>
<reference evidence="7" key="1">
    <citation type="submission" date="2021-01" db="EMBL/GenBank/DDBJ databases">
        <authorList>
            <person name="Corre E."/>
            <person name="Pelletier E."/>
            <person name="Niang G."/>
            <person name="Scheremetjew M."/>
            <person name="Finn R."/>
            <person name="Kale V."/>
            <person name="Holt S."/>
            <person name="Cochrane G."/>
            <person name="Meng A."/>
            <person name="Brown T."/>
            <person name="Cohen L."/>
        </authorList>
    </citation>
    <scope>NUCLEOTIDE SEQUENCE</scope>
    <source>
        <strain evidence="7">CCAP 955/1</strain>
    </source>
</reference>
<evidence type="ECO:0000256" key="4">
    <source>
        <dbReference type="ARBA" id="ARBA00023136"/>
    </source>
</evidence>
<feature type="transmembrane region" description="Helical" evidence="5">
    <location>
        <begin position="194"/>
        <end position="214"/>
    </location>
</feature>